<protein>
    <recommendedName>
        <fullName evidence="5">Fungal lipase-type domain-containing protein</fullName>
    </recommendedName>
</protein>
<sequence length="426" mass="46875">MAQLSSSSFFLRGTSMLLTILGFGLLAHAVPLRRDSSSTLTTLSSDEIAAFRPFSFYAALAYCKPASILSLSCGQNCDANPTFQPIASGGDGIDVQFWYVGIDPTLQSVIVGHQGTDPSKIVPLVTDADFSLENLDSTLFPGISSDIKVHSGFADEHAKTATSVLAATQKALQQSGLNQVTMVGHSLGAALSLLESVYLPLFIPNVSFRMIGYGMPRVGNQAFATFIDNNVQVDHVNNKEDLVPTLPGLFLGFHHPQGEKHIVDDLSWVDCTGEDNTDSRCTTGDVSNVFEGKIADHDVTAHPNRTAAVLLLWSFFPKFPFRVLYTLVWAIPRNIILAIPECFGLRTQSDIKYSSTIQSRYYFVGNSIKRRSGPPPYGTIDYVDYDDYNLNSEPGESSPSTFWRFMGWTIRYAAAVVWWKYGEHEH</sequence>
<dbReference type="InterPro" id="IPR029058">
    <property type="entry name" value="AB_hydrolase_fold"/>
</dbReference>
<comment type="caution">
    <text evidence="6">The sequence shown here is derived from an EMBL/GenBank/DDBJ whole genome shotgun (WGS) entry which is preliminary data.</text>
</comment>
<dbReference type="AlphaFoldDB" id="A0A8H4QIC8"/>
<dbReference type="EMBL" id="JAACJL010000058">
    <property type="protein sequence ID" value="KAF4611311.1"/>
    <property type="molecule type" value="Genomic_DNA"/>
</dbReference>
<dbReference type="CDD" id="cd00519">
    <property type="entry name" value="Lipase_3"/>
    <property type="match status" value="1"/>
</dbReference>
<gene>
    <name evidence="6" type="ORF">D9613_007190</name>
</gene>
<dbReference type="InterPro" id="IPR002921">
    <property type="entry name" value="Fungal_lipase-type"/>
</dbReference>
<organism evidence="6 7">
    <name type="scientific">Agrocybe pediades</name>
    <dbReference type="NCBI Taxonomy" id="84607"/>
    <lineage>
        <taxon>Eukaryota</taxon>
        <taxon>Fungi</taxon>
        <taxon>Dikarya</taxon>
        <taxon>Basidiomycota</taxon>
        <taxon>Agaricomycotina</taxon>
        <taxon>Agaricomycetes</taxon>
        <taxon>Agaricomycetidae</taxon>
        <taxon>Agaricales</taxon>
        <taxon>Agaricineae</taxon>
        <taxon>Strophariaceae</taxon>
        <taxon>Agrocybe</taxon>
    </lineage>
</organism>
<dbReference type="PANTHER" id="PTHR45856">
    <property type="entry name" value="ALPHA/BETA-HYDROLASES SUPERFAMILY PROTEIN"/>
    <property type="match status" value="1"/>
</dbReference>
<evidence type="ECO:0000256" key="3">
    <source>
        <dbReference type="ARBA" id="ARBA00047591"/>
    </source>
</evidence>
<evidence type="ECO:0000256" key="1">
    <source>
        <dbReference type="ARBA" id="ARBA00023157"/>
    </source>
</evidence>
<dbReference type="Proteomes" id="UP000521872">
    <property type="component" value="Unassembled WGS sequence"/>
</dbReference>
<name>A0A8H4QIC8_9AGAR</name>
<dbReference type="Pfam" id="PF01764">
    <property type="entry name" value="Lipase_3"/>
    <property type="match status" value="1"/>
</dbReference>
<evidence type="ECO:0000313" key="6">
    <source>
        <dbReference type="EMBL" id="KAF4611311.1"/>
    </source>
</evidence>
<comment type="catalytic activity">
    <reaction evidence="3">
        <text>a diacylglycerol + H2O = a monoacylglycerol + a fatty acid + H(+)</text>
        <dbReference type="Rhea" id="RHEA:32731"/>
        <dbReference type="ChEBI" id="CHEBI:15377"/>
        <dbReference type="ChEBI" id="CHEBI:15378"/>
        <dbReference type="ChEBI" id="CHEBI:17408"/>
        <dbReference type="ChEBI" id="CHEBI:18035"/>
        <dbReference type="ChEBI" id="CHEBI:28868"/>
    </reaction>
</comment>
<evidence type="ECO:0000259" key="5">
    <source>
        <dbReference type="Pfam" id="PF01764"/>
    </source>
</evidence>
<dbReference type="InterPro" id="IPR051218">
    <property type="entry name" value="Sec_MonoDiacylglyc_Lipase"/>
</dbReference>
<dbReference type="SUPFAM" id="SSF53474">
    <property type="entry name" value="alpha/beta-Hydrolases"/>
    <property type="match status" value="1"/>
</dbReference>
<evidence type="ECO:0000256" key="4">
    <source>
        <dbReference type="ARBA" id="ARBA00048461"/>
    </source>
</evidence>
<accession>A0A8H4QIC8</accession>
<keyword evidence="1" id="KW-1015">Disulfide bond</keyword>
<comment type="catalytic activity">
    <reaction evidence="4">
        <text>a monoacylglycerol + H2O = glycerol + a fatty acid + H(+)</text>
        <dbReference type="Rhea" id="RHEA:15245"/>
        <dbReference type="ChEBI" id="CHEBI:15377"/>
        <dbReference type="ChEBI" id="CHEBI:15378"/>
        <dbReference type="ChEBI" id="CHEBI:17408"/>
        <dbReference type="ChEBI" id="CHEBI:17754"/>
        <dbReference type="ChEBI" id="CHEBI:28868"/>
    </reaction>
</comment>
<proteinExistence type="inferred from homology"/>
<dbReference type="PANTHER" id="PTHR45856:SF25">
    <property type="entry name" value="FUNGAL LIPASE-LIKE DOMAIN-CONTAINING PROTEIN"/>
    <property type="match status" value="1"/>
</dbReference>
<evidence type="ECO:0000256" key="2">
    <source>
        <dbReference type="ARBA" id="ARBA00043996"/>
    </source>
</evidence>
<reference evidence="6 7" key="1">
    <citation type="submission" date="2019-12" db="EMBL/GenBank/DDBJ databases">
        <authorList>
            <person name="Floudas D."/>
            <person name="Bentzer J."/>
            <person name="Ahren D."/>
            <person name="Johansson T."/>
            <person name="Persson P."/>
            <person name="Tunlid A."/>
        </authorList>
    </citation>
    <scope>NUCLEOTIDE SEQUENCE [LARGE SCALE GENOMIC DNA]</scope>
    <source>
        <strain evidence="6 7">CBS 102.39</strain>
    </source>
</reference>
<dbReference type="GO" id="GO:0006629">
    <property type="term" value="P:lipid metabolic process"/>
    <property type="evidence" value="ECO:0007669"/>
    <property type="project" value="InterPro"/>
</dbReference>
<feature type="domain" description="Fungal lipase-type" evidence="5">
    <location>
        <begin position="112"/>
        <end position="249"/>
    </location>
</feature>
<keyword evidence="7" id="KW-1185">Reference proteome</keyword>
<evidence type="ECO:0000313" key="7">
    <source>
        <dbReference type="Proteomes" id="UP000521872"/>
    </source>
</evidence>
<dbReference type="Gene3D" id="3.40.50.1820">
    <property type="entry name" value="alpha/beta hydrolase"/>
    <property type="match status" value="1"/>
</dbReference>
<comment type="similarity">
    <text evidence="2">Belongs to the AB hydrolase superfamily. Lipase family. Class 3 subfamily.</text>
</comment>